<feature type="non-terminal residue" evidence="7">
    <location>
        <position position="1"/>
    </location>
</feature>
<sequence>QMQLEIIRFIHNSCCIISLLLNIVLIAIILKKTPRQLRTYSIVLLNYAFIEIITALSPMNTAEYTLGAITGSCRLTESRDLCAWGLTSLMHGHSQYCVLLAFGFCYR</sequence>
<evidence type="ECO:0000256" key="6">
    <source>
        <dbReference type="SAM" id="Phobius"/>
    </source>
</evidence>
<reference evidence="7" key="1">
    <citation type="submission" date="2023-10" db="EMBL/GenBank/DDBJ databases">
        <title>Genome assembly of Pristionchus species.</title>
        <authorList>
            <person name="Yoshida K."/>
            <person name="Sommer R.J."/>
        </authorList>
    </citation>
    <scope>NUCLEOTIDE SEQUENCE</scope>
    <source>
        <strain evidence="7">RS0144</strain>
    </source>
</reference>
<gene>
    <name evidence="7" type="ORF">PENTCL1PPCAC_4230</name>
</gene>
<comment type="subcellular location">
    <subcellularLocation>
        <location evidence="1">Membrane</location>
        <topology evidence="1">Multi-pass membrane protein</topology>
    </subcellularLocation>
</comment>
<organism evidence="7 8">
    <name type="scientific">Pristionchus entomophagus</name>
    <dbReference type="NCBI Taxonomy" id="358040"/>
    <lineage>
        <taxon>Eukaryota</taxon>
        <taxon>Metazoa</taxon>
        <taxon>Ecdysozoa</taxon>
        <taxon>Nematoda</taxon>
        <taxon>Chromadorea</taxon>
        <taxon>Rhabditida</taxon>
        <taxon>Rhabditina</taxon>
        <taxon>Diplogasteromorpha</taxon>
        <taxon>Diplogasteroidea</taxon>
        <taxon>Neodiplogasteridae</taxon>
        <taxon>Pristionchus</taxon>
    </lineage>
</organism>
<protein>
    <recommendedName>
        <fullName evidence="9">G protein-coupled receptor</fullName>
    </recommendedName>
</protein>
<dbReference type="Pfam" id="PF10317">
    <property type="entry name" value="7TM_GPCR_Srd"/>
    <property type="match status" value="1"/>
</dbReference>
<keyword evidence="5 6" id="KW-0472">Membrane</keyword>
<proteinExistence type="inferred from homology"/>
<keyword evidence="8" id="KW-1185">Reference proteome</keyword>
<evidence type="ECO:0000313" key="7">
    <source>
        <dbReference type="EMBL" id="GMS82055.1"/>
    </source>
</evidence>
<dbReference type="Proteomes" id="UP001432027">
    <property type="component" value="Unassembled WGS sequence"/>
</dbReference>
<dbReference type="GO" id="GO:0016020">
    <property type="term" value="C:membrane"/>
    <property type="evidence" value="ECO:0007669"/>
    <property type="project" value="UniProtKB-SubCell"/>
</dbReference>
<evidence type="ECO:0000256" key="3">
    <source>
        <dbReference type="ARBA" id="ARBA00022692"/>
    </source>
</evidence>
<dbReference type="AlphaFoldDB" id="A0AAV5SGR8"/>
<evidence type="ECO:0008006" key="9">
    <source>
        <dbReference type="Google" id="ProtNLM"/>
    </source>
</evidence>
<dbReference type="InterPro" id="IPR050920">
    <property type="entry name" value="Nematode_rcpt-like_delta"/>
</dbReference>
<evidence type="ECO:0000256" key="2">
    <source>
        <dbReference type="ARBA" id="ARBA00009166"/>
    </source>
</evidence>
<accession>A0AAV5SGR8</accession>
<evidence type="ECO:0000256" key="4">
    <source>
        <dbReference type="ARBA" id="ARBA00022989"/>
    </source>
</evidence>
<feature type="non-terminal residue" evidence="7">
    <location>
        <position position="107"/>
    </location>
</feature>
<dbReference type="InterPro" id="IPR019421">
    <property type="entry name" value="7TM_GPCR_serpentine_rcpt_Srd"/>
</dbReference>
<comment type="similarity">
    <text evidence="2">Belongs to the nematode receptor-like protein srd family.</text>
</comment>
<feature type="transmembrane region" description="Helical" evidence="6">
    <location>
        <begin position="6"/>
        <end position="30"/>
    </location>
</feature>
<dbReference type="PANTHER" id="PTHR22945">
    <property type="entry name" value="SERPENTINE RECEPTOR, CLASS D DELTA"/>
    <property type="match status" value="1"/>
</dbReference>
<dbReference type="EMBL" id="BTSX01000001">
    <property type="protein sequence ID" value="GMS82055.1"/>
    <property type="molecule type" value="Genomic_DNA"/>
</dbReference>
<dbReference type="PANTHER" id="PTHR22945:SF40">
    <property type="entry name" value="SERPENTINE RECEPTOR, CLASS D (DELTA)-RELATED"/>
    <property type="match status" value="1"/>
</dbReference>
<evidence type="ECO:0000256" key="5">
    <source>
        <dbReference type="ARBA" id="ARBA00023136"/>
    </source>
</evidence>
<comment type="caution">
    <text evidence="7">The sequence shown here is derived from an EMBL/GenBank/DDBJ whole genome shotgun (WGS) entry which is preliminary data.</text>
</comment>
<evidence type="ECO:0000256" key="1">
    <source>
        <dbReference type="ARBA" id="ARBA00004141"/>
    </source>
</evidence>
<name>A0AAV5SGR8_9BILA</name>
<keyword evidence="4 6" id="KW-1133">Transmembrane helix</keyword>
<evidence type="ECO:0000313" key="8">
    <source>
        <dbReference type="Proteomes" id="UP001432027"/>
    </source>
</evidence>
<keyword evidence="3 6" id="KW-0812">Transmembrane</keyword>